<dbReference type="EMBL" id="LT598447">
    <property type="protein sequence ID" value="SCV06086.1"/>
    <property type="molecule type" value="Genomic_DNA"/>
</dbReference>
<feature type="region of interest" description="Disordered" evidence="1">
    <location>
        <begin position="809"/>
        <end position="829"/>
    </location>
</feature>
<dbReference type="GO" id="GO:0000282">
    <property type="term" value="P:cellular bud site selection"/>
    <property type="evidence" value="ECO:0007669"/>
    <property type="project" value="TreeGrafter"/>
</dbReference>
<reference evidence="4" key="1">
    <citation type="submission" date="2016-03" db="EMBL/GenBank/DDBJ databases">
        <authorList>
            <person name="Devillers Hugo."/>
        </authorList>
    </citation>
    <scope>NUCLEOTIDE SEQUENCE [LARGE SCALE GENOMIC DNA]</scope>
</reference>
<dbReference type="Pfam" id="PF07792">
    <property type="entry name" value="Afi1"/>
    <property type="match status" value="1"/>
</dbReference>
<dbReference type="Proteomes" id="UP000189911">
    <property type="component" value="Chromosome H"/>
</dbReference>
<sequence length="881" mass="100962">MFSHSHAIRSGLSGRLRQSHEEHIDHRYNAQYIISAEFNNKVGPIIKHQYPTPIPGFKGRPNSKTGAVNLASLMIPNSIESKLGCADFTIFILYKDKYTRNYQIFPVSESSAPSNTRANLTILEEEEHSESRNSKLLDAKEPPLFFLNVVNTLKDDSNDRGAIIRAIALGTTVRNFLIFKPLLAMTLDLYMRSNDNILLLVDCFNMINSLDLSLAKRVMSNSSLQTLLSSINDESVISEIFNPASHNLPHLLHLNTLPKTDNFGNNISFKRHLIEYQFTKFKPKLLPPAFSRISLQIDMINYDPVKVNINYNDHVLKFLSKFILKLDKLLGLQFSWRLLVNSTKLSKDTLSQFIMTLSNFIKHFDFHYFENAQVVIFPYMDISFIDALKEQLIAHGTRRTFTIVGVSNPIFEWQKDVWDFYYDMDKEDLQCRHLAPPSLATLSNNSQESMKGSKIKNIFSKRASSAMLLSEPPQRYGLTSKMITYLVREQHDNETILNVFKRINILQLLSLLKDLENGSRRESELSLKDEYVVTYRDFIIFPEFFEYGALKLIRCLDQLEQDLNFILFDGKESSQGYELNALERVFASLKQINKFMGSSTANIDKFINIGLNFPLTSVRNGESLSTKDFNEVDLEAFFDDFKVSNSMESLYSHHKGVVDYFAMKRFLRLLFLPLVLDSAIESSADFMDYFDSQATGPGDAGLYPKRLFHSEINSSPMSSWYNESSLFQDNFTDETRSKTISSRNGDSSRDSFSECDYIVPRIKRASIAVIRKLQKHPLGKILIKHKLNPMFKSIYDTLEEDFAAKRKSHNEKRSSLMRPQSSVRDSMNVSPSRMELLKDLTAISQQQENIKLKAATEGRPARASILDTLNRLTSDFNETAS</sequence>
<keyword evidence="4" id="KW-1185">Reference proteome</keyword>
<dbReference type="OrthoDB" id="66409at2759"/>
<proteinExistence type="predicted"/>
<dbReference type="InterPro" id="IPR012860">
    <property type="entry name" value="Afi1_N"/>
</dbReference>
<evidence type="ECO:0000313" key="3">
    <source>
        <dbReference type="EMBL" id="SCV06086.1"/>
    </source>
</evidence>
<dbReference type="Pfam" id="PF08616">
    <property type="entry name" value="SPA"/>
    <property type="match status" value="1"/>
</dbReference>
<dbReference type="PANTHER" id="PTHR28245">
    <property type="entry name" value="ARF3-INTERACTING PROTEIN 1"/>
    <property type="match status" value="1"/>
</dbReference>
<dbReference type="GO" id="GO:0005935">
    <property type="term" value="C:cellular bud neck"/>
    <property type="evidence" value="ECO:0007669"/>
    <property type="project" value="TreeGrafter"/>
</dbReference>
<accession>A0A1G4KNJ0</accession>
<protein>
    <submittedName>
        <fullName evidence="3">LANO_0H21792g1_1</fullName>
    </submittedName>
</protein>
<dbReference type="AlphaFoldDB" id="A0A1G4KNJ0"/>
<gene>
    <name evidence="3" type="ORF">LANO_0H21792G</name>
</gene>
<organism evidence="3 4">
    <name type="scientific">Lachancea nothofagi CBS 11611</name>
    <dbReference type="NCBI Taxonomy" id="1266666"/>
    <lineage>
        <taxon>Eukaryota</taxon>
        <taxon>Fungi</taxon>
        <taxon>Dikarya</taxon>
        <taxon>Ascomycota</taxon>
        <taxon>Saccharomycotina</taxon>
        <taxon>Saccharomycetes</taxon>
        <taxon>Saccharomycetales</taxon>
        <taxon>Saccharomycetaceae</taxon>
        <taxon>Lachancea</taxon>
    </lineage>
</organism>
<evidence type="ECO:0000313" key="4">
    <source>
        <dbReference type="Proteomes" id="UP000189911"/>
    </source>
</evidence>
<feature type="compositionally biased region" description="Polar residues" evidence="1">
    <location>
        <begin position="817"/>
        <end position="829"/>
    </location>
</feature>
<feature type="domain" description="Arf3-interacting protein 1 N-terminal" evidence="2">
    <location>
        <begin position="32"/>
        <end position="158"/>
    </location>
</feature>
<evidence type="ECO:0000256" key="1">
    <source>
        <dbReference type="SAM" id="MobiDB-lite"/>
    </source>
</evidence>
<dbReference type="PANTHER" id="PTHR28245:SF1">
    <property type="entry name" value="ARF3-INTERACTING PROTEIN 1"/>
    <property type="match status" value="1"/>
</dbReference>
<dbReference type="GO" id="GO:0051666">
    <property type="term" value="P:actin cortical patch localization"/>
    <property type="evidence" value="ECO:0007669"/>
    <property type="project" value="TreeGrafter"/>
</dbReference>
<name>A0A1G4KNJ0_9SACH</name>
<evidence type="ECO:0000259" key="2">
    <source>
        <dbReference type="Pfam" id="PF07792"/>
    </source>
</evidence>
<dbReference type="InterPro" id="IPR052809">
    <property type="entry name" value="Actin_polarity_regulatory"/>
</dbReference>
<dbReference type="GO" id="GO:0005886">
    <property type="term" value="C:plasma membrane"/>
    <property type="evidence" value="ECO:0007669"/>
    <property type="project" value="TreeGrafter"/>
</dbReference>